<feature type="region of interest" description="Disordered" evidence="1">
    <location>
        <begin position="383"/>
        <end position="407"/>
    </location>
</feature>
<feature type="compositionally biased region" description="Low complexity" evidence="1">
    <location>
        <begin position="913"/>
        <end position="922"/>
    </location>
</feature>
<keyword evidence="2" id="KW-0472">Membrane</keyword>
<feature type="region of interest" description="Disordered" evidence="1">
    <location>
        <begin position="753"/>
        <end position="922"/>
    </location>
</feature>
<protein>
    <submittedName>
        <fullName evidence="5">C2H2-type domain-containing protein</fullName>
    </submittedName>
</protein>
<organism evidence="4 5">
    <name type="scientific">Strongyloides stercoralis</name>
    <name type="common">Threadworm</name>
    <dbReference type="NCBI Taxonomy" id="6248"/>
    <lineage>
        <taxon>Eukaryota</taxon>
        <taxon>Metazoa</taxon>
        <taxon>Ecdysozoa</taxon>
        <taxon>Nematoda</taxon>
        <taxon>Chromadorea</taxon>
        <taxon>Rhabditida</taxon>
        <taxon>Tylenchina</taxon>
        <taxon>Panagrolaimomorpha</taxon>
        <taxon>Strongyloidoidea</taxon>
        <taxon>Strongyloididae</taxon>
        <taxon>Strongyloides</taxon>
    </lineage>
</organism>
<feature type="compositionally biased region" description="Low complexity" evidence="1">
    <location>
        <begin position="805"/>
        <end position="814"/>
    </location>
</feature>
<keyword evidence="2" id="KW-1133">Transmembrane helix</keyword>
<dbReference type="WBParaSite" id="TCONS_00011453.p1">
    <property type="protein sequence ID" value="TCONS_00011453.p1"/>
    <property type="gene ID" value="XLOC_005867"/>
</dbReference>
<name>A0AAF5DEZ1_STRER</name>
<feature type="region of interest" description="Disordered" evidence="1">
    <location>
        <begin position="707"/>
        <end position="739"/>
    </location>
</feature>
<accession>A0AAF5DEZ1</accession>
<dbReference type="Proteomes" id="UP000035681">
    <property type="component" value="Unplaced"/>
</dbReference>
<feature type="compositionally biased region" description="Basic and acidic residues" evidence="1">
    <location>
        <begin position="753"/>
        <end position="794"/>
    </location>
</feature>
<evidence type="ECO:0000259" key="3">
    <source>
        <dbReference type="PROSITE" id="PS00028"/>
    </source>
</evidence>
<feature type="compositionally biased region" description="Polar residues" evidence="1">
    <location>
        <begin position="897"/>
        <end position="908"/>
    </location>
</feature>
<evidence type="ECO:0000313" key="4">
    <source>
        <dbReference type="Proteomes" id="UP000035681"/>
    </source>
</evidence>
<dbReference type="InterPro" id="IPR013087">
    <property type="entry name" value="Znf_C2H2_type"/>
</dbReference>
<reference evidence="5" key="1">
    <citation type="submission" date="2024-02" db="UniProtKB">
        <authorList>
            <consortium name="WormBaseParasite"/>
        </authorList>
    </citation>
    <scope>IDENTIFICATION</scope>
</reference>
<evidence type="ECO:0000256" key="1">
    <source>
        <dbReference type="SAM" id="MobiDB-lite"/>
    </source>
</evidence>
<dbReference type="PROSITE" id="PS00028">
    <property type="entry name" value="ZINC_FINGER_C2H2_1"/>
    <property type="match status" value="1"/>
</dbReference>
<feature type="compositionally biased region" description="Low complexity" evidence="1">
    <location>
        <begin position="881"/>
        <end position="891"/>
    </location>
</feature>
<feature type="compositionally biased region" description="Low complexity" evidence="1">
    <location>
        <begin position="827"/>
        <end position="843"/>
    </location>
</feature>
<dbReference type="AlphaFoldDB" id="A0AAF5DEZ1"/>
<feature type="domain" description="C2H2-type" evidence="3">
    <location>
        <begin position="534"/>
        <end position="555"/>
    </location>
</feature>
<feature type="transmembrane region" description="Helical" evidence="2">
    <location>
        <begin position="175"/>
        <end position="193"/>
    </location>
</feature>
<evidence type="ECO:0000256" key="2">
    <source>
        <dbReference type="SAM" id="Phobius"/>
    </source>
</evidence>
<dbReference type="SMART" id="SM00355">
    <property type="entry name" value="ZnF_C2H2"/>
    <property type="match status" value="4"/>
</dbReference>
<evidence type="ECO:0000313" key="5">
    <source>
        <dbReference type="WBParaSite" id="TCONS_00011453.p1"/>
    </source>
</evidence>
<feature type="compositionally biased region" description="Basic and acidic residues" evidence="1">
    <location>
        <begin position="815"/>
        <end position="824"/>
    </location>
</feature>
<proteinExistence type="predicted"/>
<keyword evidence="2" id="KW-0812">Transmembrane</keyword>
<sequence>PATAPLAVPFPEAPYNDNQQRPSKNTNKITIISYYQAYFLNYVYIKYISTLKVVHQTPLNDNGTTSTTNKIVVLHFASNVKSFPFEVLRTTNNFSKKKLKYIDNEKNFESYYEKMELLHDYKFAVNNLMFDAANLLILIKILTINNRYFCKDKIKDFPNIKMPKIAKLFYYNCNSWKAILIICGFLPFGAVIMKTQSLMPFNFNFFTTAVAFKLLGLAQTGLNHTLLTPPRINGRHAKIGNKNLIINKLVSKFLISASYDLKIEKKAIFCIGKKFIMGSESNKFKCPHCQELIDIDMIYIHVRKIFNGTLYKCGECDFTTNDEFCSEYHKSTTGHKIGNNNGLDPLLEDVINATAIKFMNSVLAKGSNANVVKNVKPKKVVTSERTKKSVSSNVVSSSESDSKKKSTKEVSKNFTLGTIIAINNMAYEYEKENYSSKSSDVVEVSLGARLPKQTYNVPLPLYVVNKKVTCYKCKEEVDESYLARRKHVFVNHQQEVMESITSTKKLKKADILFAGFKFIRVCFPNQVVCTDFQCIECGLFYYTASGVKYHVGVFHQRSAMIKCPFKNCNFESGSSCQAKDHIRKHLKEKYGGKNDISMKYLFSYVSPEAYANFQSTCRRERQLTQSIAKHYFPISMTCYGNFETGFSDALLEFKKSYLQPYVLCNLSLKNRLQNGSELFQSHSEEDILLEDDEDFIDSEDNLYKEDSLNKKDVSSGGITSTSNVSSRKRPNISNPEGDDIIFIKEVDPESKKKCSKIEKPVDERSSSKDNCFKSEFVENSKKSSDKKTVEDSKHSVFTKQIPPLSSVTSSFSESSSDHKTKKEFIPTSSNKSSSKNIKTETSNDTSERKSNLNSKELPYKSQKDIVRSINSQYRRSDYNWSSSHSKSGLSSKDAKYGSTSSRYVNSSDNKTHSGSSRYSSSR</sequence>
<feature type="compositionally biased region" description="Low complexity" evidence="1">
    <location>
        <begin position="389"/>
        <end position="399"/>
    </location>
</feature>
<keyword evidence="4" id="KW-1185">Reference proteome</keyword>
<feature type="compositionally biased region" description="Polar residues" evidence="1">
    <location>
        <begin position="716"/>
        <end position="725"/>
    </location>
</feature>
<feature type="compositionally biased region" description="Basic and acidic residues" evidence="1">
    <location>
        <begin position="857"/>
        <end position="866"/>
    </location>
</feature>